<dbReference type="PANTHER" id="PTHR11972">
    <property type="entry name" value="NADPH OXIDASE"/>
    <property type="match status" value="1"/>
</dbReference>
<sequence>MNPYFTLESDPSISYQLATQREFHLQEKHPVHVVAHFFNLERYHWSQSEEAEGLLAALSKLGNTPNESYLNPVRTFPANTTTELLRTTAGVTGLVISLALVLIMTSSTEFIRQVSYELFWYIHHVFIVFFLSLAIHGTGGTLSSLDGFHKTDWDKGQDVSSS</sequence>
<accession>A0ABQ9VZL4</accession>
<dbReference type="InterPro" id="IPR000778">
    <property type="entry name" value="Cyt_b245_heavy_chain"/>
</dbReference>
<dbReference type="PRINTS" id="PR00466">
    <property type="entry name" value="GP91PHOX"/>
</dbReference>
<evidence type="ECO:0000256" key="3">
    <source>
        <dbReference type="ARBA" id="ARBA00022989"/>
    </source>
</evidence>
<feature type="transmembrane region" description="Helical" evidence="6">
    <location>
        <begin position="84"/>
        <end position="106"/>
    </location>
</feature>
<evidence type="ECO:0000259" key="7">
    <source>
        <dbReference type="Pfam" id="PF01794"/>
    </source>
</evidence>
<organism evidence="8 9">
    <name type="scientific">Saguinus oedipus</name>
    <name type="common">Cotton-top tamarin</name>
    <name type="synonym">Oedipomidas oedipus</name>
    <dbReference type="NCBI Taxonomy" id="9490"/>
    <lineage>
        <taxon>Eukaryota</taxon>
        <taxon>Metazoa</taxon>
        <taxon>Chordata</taxon>
        <taxon>Craniata</taxon>
        <taxon>Vertebrata</taxon>
        <taxon>Euteleostomi</taxon>
        <taxon>Mammalia</taxon>
        <taxon>Eutheria</taxon>
        <taxon>Euarchontoglires</taxon>
        <taxon>Primates</taxon>
        <taxon>Haplorrhini</taxon>
        <taxon>Platyrrhini</taxon>
        <taxon>Cebidae</taxon>
        <taxon>Callitrichinae</taxon>
        <taxon>Saguinus</taxon>
    </lineage>
</organism>
<evidence type="ECO:0000313" key="9">
    <source>
        <dbReference type="Proteomes" id="UP001266305"/>
    </source>
</evidence>
<reference evidence="8 9" key="1">
    <citation type="submission" date="2023-05" db="EMBL/GenBank/DDBJ databases">
        <title>B98-5 Cell Line De Novo Hybrid Assembly: An Optical Mapping Approach.</title>
        <authorList>
            <person name="Kananen K."/>
            <person name="Auerbach J.A."/>
            <person name="Kautto E."/>
            <person name="Blachly J.S."/>
        </authorList>
    </citation>
    <scope>NUCLEOTIDE SEQUENCE [LARGE SCALE GENOMIC DNA]</scope>
    <source>
        <strain evidence="8">B95-8</strain>
        <tissue evidence="8">Cell line</tissue>
    </source>
</reference>
<keyword evidence="4" id="KW-0560">Oxidoreductase</keyword>
<proteinExistence type="predicted"/>
<comment type="subcellular location">
    <subcellularLocation>
        <location evidence="1">Membrane</location>
        <topology evidence="1">Multi-pass membrane protein</topology>
    </subcellularLocation>
</comment>
<dbReference type="Proteomes" id="UP001266305">
    <property type="component" value="Unassembled WGS sequence"/>
</dbReference>
<dbReference type="Pfam" id="PF01794">
    <property type="entry name" value="Ferric_reduct"/>
    <property type="match status" value="1"/>
</dbReference>
<keyword evidence="3 6" id="KW-1133">Transmembrane helix</keyword>
<evidence type="ECO:0000256" key="2">
    <source>
        <dbReference type="ARBA" id="ARBA00022692"/>
    </source>
</evidence>
<evidence type="ECO:0000313" key="8">
    <source>
        <dbReference type="EMBL" id="KAK2114570.1"/>
    </source>
</evidence>
<protein>
    <submittedName>
        <fullName evidence="8">NADPH oxidase 3</fullName>
    </submittedName>
</protein>
<feature type="transmembrane region" description="Helical" evidence="6">
    <location>
        <begin position="118"/>
        <end position="136"/>
    </location>
</feature>
<keyword evidence="5 6" id="KW-0472">Membrane</keyword>
<dbReference type="InterPro" id="IPR013130">
    <property type="entry name" value="Fe3_Rdtase_TM_dom"/>
</dbReference>
<dbReference type="InterPro" id="IPR050369">
    <property type="entry name" value="RBOH/FRE"/>
</dbReference>
<evidence type="ECO:0000256" key="1">
    <source>
        <dbReference type="ARBA" id="ARBA00004141"/>
    </source>
</evidence>
<evidence type="ECO:0000256" key="5">
    <source>
        <dbReference type="ARBA" id="ARBA00023136"/>
    </source>
</evidence>
<keyword evidence="9" id="KW-1185">Reference proteome</keyword>
<keyword evidence="2 6" id="KW-0812">Transmembrane</keyword>
<feature type="domain" description="Ferric oxidoreductase" evidence="7">
    <location>
        <begin position="32"/>
        <end position="133"/>
    </location>
</feature>
<gene>
    <name evidence="8" type="primary">NOX3_2</name>
    <name evidence="8" type="ORF">P7K49_008836</name>
</gene>
<dbReference type="PANTHER" id="PTHR11972:SF12">
    <property type="entry name" value="NADPH OXIDASE 3"/>
    <property type="match status" value="1"/>
</dbReference>
<evidence type="ECO:0000256" key="4">
    <source>
        <dbReference type="ARBA" id="ARBA00023002"/>
    </source>
</evidence>
<name>A0ABQ9VZL4_SAGOE</name>
<dbReference type="EMBL" id="JASSZA010000004">
    <property type="protein sequence ID" value="KAK2114570.1"/>
    <property type="molecule type" value="Genomic_DNA"/>
</dbReference>
<evidence type="ECO:0000256" key="6">
    <source>
        <dbReference type="SAM" id="Phobius"/>
    </source>
</evidence>
<comment type="caution">
    <text evidence="8">The sequence shown here is derived from an EMBL/GenBank/DDBJ whole genome shotgun (WGS) entry which is preliminary data.</text>
</comment>